<proteinExistence type="predicted"/>
<evidence type="ECO:0000259" key="2">
    <source>
        <dbReference type="PROSITE" id="PS51144"/>
    </source>
</evidence>
<feature type="domain" description="Alpha-carbonic anhydrase" evidence="2">
    <location>
        <begin position="1"/>
        <end position="226"/>
    </location>
</feature>
<name>A0AA47N1T7_MERPO</name>
<dbReference type="InterPro" id="IPR001148">
    <property type="entry name" value="CA_dom"/>
</dbReference>
<accession>A0AA47N1T7</accession>
<feature type="region of interest" description="Disordered" evidence="1">
    <location>
        <begin position="77"/>
        <end position="131"/>
    </location>
</feature>
<dbReference type="Pfam" id="PF00194">
    <property type="entry name" value="Carb_anhydrase"/>
    <property type="match status" value="1"/>
</dbReference>
<dbReference type="InterPro" id="IPR036398">
    <property type="entry name" value="CA_dom_sf"/>
</dbReference>
<dbReference type="SUPFAM" id="SSF51069">
    <property type="entry name" value="Carbonic anhydrase"/>
    <property type="match status" value="1"/>
</dbReference>
<evidence type="ECO:0000256" key="1">
    <source>
        <dbReference type="SAM" id="MobiDB-lite"/>
    </source>
</evidence>
<evidence type="ECO:0000313" key="3">
    <source>
        <dbReference type="EMBL" id="KAK0150659.1"/>
    </source>
</evidence>
<comment type="caution">
    <text evidence="3">The sequence shown here is derived from an EMBL/GenBank/DDBJ whole genome shotgun (WGS) entry which is preliminary data.</text>
</comment>
<reference evidence="3" key="1">
    <citation type="journal article" date="2023" name="Front. Mar. Sci.">
        <title>A new Merluccius polli reference genome to investigate the effects of global change in West African waters.</title>
        <authorList>
            <person name="Mateo J.L."/>
            <person name="Blanco-Fernandez C."/>
            <person name="Garcia-Vazquez E."/>
            <person name="Machado-Schiaffino G."/>
        </authorList>
    </citation>
    <scope>NUCLEOTIDE SEQUENCE</scope>
    <source>
        <strain evidence="3">C29</strain>
        <tissue evidence="3">Fin</tissue>
    </source>
</reference>
<dbReference type="Gene3D" id="3.10.200.10">
    <property type="entry name" value="Alpha carbonic anhydrase"/>
    <property type="match status" value="1"/>
</dbReference>
<sequence length="226" mass="26021">MYNTGKHVSLRPDKAHLVNISGGPLGYSYRLEEIRLHFGSEDYQGSEHLLNGQGFPGEVRGDRTEAEKILYKIVEGDSDLELSDDEKDEDEFEPGIEEDGEEEEEEEEDAGGSDEQTDAETDRDEQETRRPLWARSSTLPKWCHEVNANCLKNAKFVDHITSIRLELSQFTPVLPGLPDCQDDPITRAEWSPIQYFSQYIDNKVLYWEKIWQPSQIKESYKLEGCF</sequence>
<dbReference type="EMBL" id="JAOPHQ010001450">
    <property type="protein sequence ID" value="KAK0150659.1"/>
    <property type="molecule type" value="Genomic_DNA"/>
</dbReference>
<organism evidence="3 4">
    <name type="scientific">Merluccius polli</name>
    <name type="common">Benguela hake</name>
    <name type="synonym">Merluccius cadenati</name>
    <dbReference type="NCBI Taxonomy" id="89951"/>
    <lineage>
        <taxon>Eukaryota</taxon>
        <taxon>Metazoa</taxon>
        <taxon>Chordata</taxon>
        <taxon>Craniata</taxon>
        <taxon>Vertebrata</taxon>
        <taxon>Euteleostomi</taxon>
        <taxon>Actinopterygii</taxon>
        <taxon>Neopterygii</taxon>
        <taxon>Teleostei</taxon>
        <taxon>Neoteleostei</taxon>
        <taxon>Acanthomorphata</taxon>
        <taxon>Zeiogadaria</taxon>
        <taxon>Gadariae</taxon>
        <taxon>Gadiformes</taxon>
        <taxon>Gadoidei</taxon>
        <taxon>Merlucciidae</taxon>
        <taxon>Merluccius</taxon>
    </lineage>
</organism>
<gene>
    <name evidence="3" type="primary">CA10_1</name>
    <name evidence="3" type="ORF">N1851_008230</name>
</gene>
<protein>
    <submittedName>
        <fullName evidence="3">Carbonic anhydrase-related protein 10</fullName>
    </submittedName>
</protein>
<feature type="compositionally biased region" description="Acidic residues" evidence="1">
    <location>
        <begin position="77"/>
        <end position="125"/>
    </location>
</feature>
<dbReference type="Proteomes" id="UP001174136">
    <property type="component" value="Unassembled WGS sequence"/>
</dbReference>
<dbReference type="PROSITE" id="PS51144">
    <property type="entry name" value="ALPHA_CA_2"/>
    <property type="match status" value="1"/>
</dbReference>
<evidence type="ECO:0000313" key="4">
    <source>
        <dbReference type="Proteomes" id="UP001174136"/>
    </source>
</evidence>
<keyword evidence="4" id="KW-1185">Reference proteome</keyword>
<dbReference type="AlphaFoldDB" id="A0AA47N1T7"/>